<comment type="caution">
    <text evidence="3">The sequence shown here is derived from an EMBL/GenBank/DDBJ whole genome shotgun (WGS) entry which is preliminary data.</text>
</comment>
<evidence type="ECO:0000259" key="2">
    <source>
        <dbReference type="Pfam" id="PF05050"/>
    </source>
</evidence>
<name>A0AB34JWN4_PRYPA</name>
<feature type="chain" id="PRO_5044298780" description="Methyltransferase FkbM domain-containing protein" evidence="1">
    <location>
        <begin position="23"/>
        <end position="299"/>
    </location>
</feature>
<accession>A0AB34JWN4</accession>
<feature type="domain" description="Methyltransferase FkbM" evidence="2">
    <location>
        <begin position="169"/>
        <end position="259"/>
    </location>
</feature>
<protein>
    <recommendedName>
        <fullName evidence="2">Methyltransferase FkbM domain-containing protein</fullName>
    </recommendedName>
</protein>
<feature type="signal peptide" evidence="1">
    <location>
        <begin position="1"/>
        <end position="22"/>
    </location>
</feature>
<keyword evidence="4" id="KW-1185">Reference proteome</keyword>
<sequence length="299" mass="33919">MKRIYGALLCLAFAITVSKCQSACEREGVVCGSVDHAAVDTATLAPSQSKRRWSAPDKCLSDTNFAHLEDLWPKMHFRGPISGPKSYFHRVPPHYLGRHANFTRCRRRVYIDVGAGQFNSQGSSEGFLSMMKLYPSLVEFDEFYVFEAVPGKYVLPPPRERKRVLKNAGMRASRAATFNRRHFFMQAFVGARSDTSTVPPTIGFSDFLLTMLQLQPADAVVVKMDVEGYEYEVVDTLLRDGTAELIDEIMLEVHYSHPDMLRAFRWCKTPQFWCKYSLDNATSLYTSLRGSGVYAHTWP</sequence>
<organism evidence="3 4">
    <name type="scientific">Prymnesium parvum</name>
    <name type="common">Toxic golden alga</name>
    <dbReference type="NCBI Taxonomy" id="97485"/>
    <lineage>
        <taxon>Eukaryota</taxon>
        <taxon>Haptista</taxon>
        <taxon>Haptophyta</taxon>
        <taxon>Prymnesiophyceae</taxon>
        <taxon>Prymnesiales</taxon>
        <taxon>Prymnesiaceae</taxon>
        <taxon>Prymnesium</taxon>
    </lineage>
</organism>
<dbReference type="AlphaFoldDB" id="A0AB34JWN4"/>
<dbReference type="PANTHER" id="PTHR44843:SF8">
    <property type="entry name" value="METHYLTRANSFERASE DOMAIN PROTEIN"/>
    <property type="match status" value="1"/>
</dbReference>
<dbReference type="PANTHER" id="PTHR44843">
    <property type="entry name" value="METHYLTRANSFERASE"/>
    <property type="match status" value="1"/>
</dbReference>
<proteinExistence type="predicted"/>
<gene>
    <name evidence="3" type="ORF">AB1Y20_015035</name>
</gene>
<dbReference type="Proteomes" id="UP001515480">
    <property type="component" value="Unassembled WGS sequence"/>
</dbReference>
<evidence type="ECO:0000313" key="4">
    <source>
        <dbReference type="Proteomes" id="UP001515480"/>
    </source>
</evidence>
<keyword evidence="1" id="KW-0732">Signal</keyword>
<evidence type="ECO:0000313" key="3">
    <source>
        <dbReference type="EMBL" id="KAL1526320.1"/>
    </source>
</evidence>
<reference evidence="3 4" key="1">
    <citation type="journal article" date="2024" name="Science">
        <title>Giant polyketide synthase enzymes in the biosynthesis of giant marine polyether toxins.</title>
        <authorList>
            <person name="Fallon T.R."/>
            <person name="Shende V.V."/>
            <person name="Wierzbicki I.H."/>
            <person name="Pendleton A.L."/>
            <person name="Watervoot N.F."/>
            <person name="Auber R.P."/>
            <person name="Gonzalez D.J."/>
            <person name="Wisecaver J.H."/>
            <person name="Moore B.S."/>
        </authorList>
    </citation>
    <scope>NUCLEOTIDE SEQUENCE [LARGE SCALE GENOMIC DNA]</scope>
    <source>
        <strain evidence="3 4">12B1</strain>
    </source>
</reference>
<evidence type="ECO:0000256" key="1">
    <source>
        <dbReference type="SAM" id="SignalP"/>
    </source>
</evidence>
<dbReference type="EMBL" id="JBGBPQ010000003">
    <property type="protein sequence ID" value="KAL1526320.1"/>
    <property type="molecule type" value="Genomic_DNA"/>
</dbReference>
<dbReference type="InterPro" id="IPR006342">
    <property type="entry name" value="FkbM_mtfrase"/>
</dbReference>
<dbReference type="Pfam" id="PF05050">
    <property type="entry name" value="Methyltransf_21"/>
    <property type="match status" value="1"/>
</dbReference>